<reference evidence="1" key="2">
    <citation type="journal article" date="2014" name="Genomics">
        <title>Prevalence and mapping of a plasmid encoding a type IV secretion system in Acinetobacter baumannii.</title>
        <authorList>
            <person name="Liu C.C."/>
            <person name="Kuo H.Y."/>
            <person name="Tang C.Y."/>
            <person name="Chang K.C."/>
            <person name="Liou M.L."/>
        </authorList>
    </citation>
    <scope>NUCLEOTIDE SEQUENCE</scope>
    <source>
        <strain evidence="1">TYTH-1</strain>
        <plasmid evidence="1">pAB_CC</plasmid>
    </source>
</reference>
<name>A0A076G3H6_ACIBA</name>
<dbReference type="AlphaFoldDB" id="A0A076G3H6"/>
<protein>
    <submittedName>
        <fullName evidence="1">Uncharacterized protein</fullName>
    </submittedName>
</protein>
<proteinExistence type="predicted"/>
<accession>A0A076G3H6</accession>
<gene>
    <name evidence="1" type="ORF">M3Q_pABCC39</name>
</gene>
<keyword evidence="1" id="KW-0614">Plasmid</keyword>
<dbReference type="RefSeq" id="WP_001223810.1">
    <property type="nucleotide sequence ID" value="NZ_KF889012.1"/>
</dbReference>
<organism evidence="1">
    <name type="scientific">Acinetobacter baumannii TYTH-1</name>
    <dbReference type="NCBI Taxonomy" id="1100841"/>
    <lineage>
        <taxon>Bacteria</taxon>
        <taxon>Pseudomonadati</taxon>
        <taxon>Pseudomonadota</taxon>
        <taxon>Gammaproteobacteria</taxon>
        <taxon>Moraxellales</taxon>
        <taxon>Moraxellaceae</taxon>
        <taxon>Acinetobacter</taxon>
        <taxon>Acinetobacter calcoaceticus/baumannii complex</taxon>
    </lineage>
</organism>
<geneLocation type="plasmid" evidence="1">
    <name>pAB_CC</name>
</geneLocation>
<reference evidence="1" key="1">
    <citation type="submission" date="2013-11" db="EMBL/GenBank/DDBJ databases">
        <authorList>
            <person name="Liu C.-C."/>
            <person name="Tang C.Y."/>
            <person name="Kuo H.-Y."/>
            <person name="Chang K.-C."/>
            <person name="Liou M.-L."/>
        </authorList>
    </citation>
    <scope>NUCLEOTIDE SEQUENCE</scope>
    <source>
        <strain evidence="1">TYTH-1</strain>
        <plasmid evidence="1">pAB_CC</plasmid>
    </source>
</reference>
<evidence type="ECO:0000313" key="1">
    <source>
        <dbReference type="EMBL" id="AII26442.1"/>
    </source>
</evidence>
<dbReference type="EMBL" id="KF889012">
    <property type="protein sequence ID" value="AII26442.1"/>
    <property type="molecule type" value="Genomic_DNA"/>
</dbReference>
<sequence length="90" mass="10526">MRIWIKEKIVNRIKNMILAILLIESVVVKKTNEALIPIPHIKLKPIKEVSNSSKSSLKRKLSDCNNKKLERYRVSVKLSIVITFFIYKSF</sequence>